<gene>
    <name evidence="6" type="ORF">ACFOW6_09120</name>
</gene>
<keyword evidence="2 4" id="KW-0238">DNA-binding</keyword>
<accession>A0ABV8UKX0</accession>
<feature type="domain" description="HTH tetR-type" evidence="5">
    <location>
        <begin position="15"/>
        <end position="75"/>
    </location>
</feature>
<dbReference type="EMBL" id="JBHSCW010000003">
    <property type="protein sequence ID" value="MFC4351699.1"/>
    <property type="molecule type" value="Genomic_DNA"/>
</dbReference>
<keyword evidence="3" id="KW-0804">Transcription</keyword>
<proteinExistence type="predicted"/>
<sequence>MQDAVQPGDTSRRAGWRKAEVIDMAALCFMERGYHATSIDDVARRLGCSKGRIYYYYPTKTDLFFDVHREGMARLFTALEPALEARGNGLQVLEAMLMAHARAMFENHTYESVVAQGVQVHRFEATTPDQRDTMAELIASRDRFEAHFKEAIAAAISDGSGANVDVSITSKVLLGALQWSIIWYRPRPEDDDESRSALAEKMVLPLIEGLRPR</sequence>
<evidence type="ECO:0000256" key="4">
    <source>
        <dbReference type="PROSITE-ProRule" id="PRU00335"/>
    </source>
</evidence>
<dbReference type="Proteomes" id="UP001595799">
    <property type="component" value="Unassembled WGS sequence"/>
</dbReference>
<dbReference type="InterPro" id="IPR050109">
    <property type="entry name" value="HTH-type_TetR-like_transc_reg"/>
</dbReference>
<comment type="caution">
    <text evidence="6">The sequence shown here is derived from an EMBL/GenBank/DDBJ whole genome shotgun (WGS) entry which is preliminary data.</text>
</comment>
<evidence type="ECO:0000256" key="2">
    <source>
        <dbReference type="ARBA" id="ARBA00023125"/>
    </source>
</evidence>
<dbReference type="PROSITE" id="PS50977">
    <property type="entry name" value="HTH_TETR_2"/>
    <property type="match status" value="1"/>
</dbReference>
<keyword evidence="1" id="KW-0805">Transcription regulation</keyword>
<dbReference type="Pfam" id="PF17932">
    <property type="entry name" value="TetR_C_24"/>
    <property type="match status" value="1"/>
</dbReference>
<dbReference type="PANTHER" id="PTHR30055:SF234">
    <property type="entry name" value="HTH-TYPE TRANSCRIPTIONAL REGULATOR BETI"/>
    <property type="match status" value="1"/>
</dbReference>
<feature type="DNA-binding region" description="H-T-H motif" evidence="4">
    <location>
        <begin position="38"/>
        <end position="57"/>
    </location>
</feature>
<dbReference type="Gene3D" id="1.10.357.10">
    <property type="entry name" value="Tetracycline Repressor, domain 2"/>
    <property type="match status" value="1"/>
</dbReference>
<dbReference type="InterPro" id="IPR009057">
    <property type="entry name" value="Homeodomain-like_sf"/>
</dbReference>
<dbReference type="InterPro" id="IPR001647">
    <property type="entry name" value="HTH_TetR"/>
</dbReference>
<evidence type="ECO:0000313" key="6">
    <source>
        <dbReference type="EMBL" id="MFC4351699.1"/>
    </source>
</evidence>
<protein>
    <submittedName>
        <fullName evidence="6">TetR/AcrR family transcriptional regulator</fullName>
    </submittedName>
</protein>
<dbReference type="RefSeq" id="WP_382422024.1">
    <property type="nucleotide sequence ID" value="NZ_JBHSCW010000003.1"/>
</dbReference>
<dbReference type="InterPro" id="IPR036271">
    <property type="entry name" value="Tet_transcr_reg_TetR-rel_C_sf"/>
</dbReference>
<name>A0ABV8UKX0_9PROT</name>
<dbReference type="InterPro" id="IPR041490">
    <property type="entry name" value="KstR2_TetR_C"/>
</dbReference>
<evidence type="ECO:0000256" key="3">
    <source>
        <dbReference type="ARBA" id="ARBA00023163"/>
    </source>
</evidence>
<dbReference type="SUPFAM" id="SSF46689">
    <property type="entry name" value="Homeodomain-like"/>
    <property type="match status" value="1"/>
</dbReference>
<evidence type="ECO:0000313" key="7">
    <source>
        <dbReference type="Proteomes" id="UP001595799"/>
    </source>
</evidence>
<keyword evidence="7" id="KW-1185">Reference proteome</keyword>
<dbReference type="PRINTS" id="PR00455">
    <property type="entry name" value="HTHTETR"/>
</dbReference>
<dbReference type="Pfam" id="PF00440">
    <property type="entry name" value="TetR_N"/>
    <property type="match status" value="1"/>
</dbReference>
<dbReference type="SUPFAM" id="SSF48498">
    <property type="entry name" value="Tetracyclin repressor-like, C-terminal domain"/>
    <property type="match status" value="1"/>
</dbReference>
<dbReference type="PANTHER" id="PTHR30055">
    <property type="entry name" value="HTH-TYPE TRANSCRIPTIONAL REGULATOR RUTR"/>
    <property type="match status" value="1"/>
</dbReference>
<evidence type="ECO:0000256" key="1">
    <source>
        <dbReference type="ARBA" id="ARBA00023015"/>
    </source>
</evidence>
<organism evidence="6 7">
    <name type="scientific">Fodinicurvata halophila</name>
    <dbReference type="NCBI Taxonomy" id="1419723"/>
    <lineage>
        <taxon>Bacteria</taxon>
        <taxon>Pseudomonadati</taxon>
        <taxon>Pseudomonadota</taxon>
        <taxon>Alphaproteobacteria</taxon>
        <taxon>Rhodospirillales</taxon>
        <taxon>Rhodovibrionaceae</taxon>
        <taxon>Fodinicurvata</taxon>
    </lineage>
</organism>
<reference evidence="7" key="1">
    <citation type="journal article" date="2019" name="Int. J. Syst. Evol. Microbiol.">
        <title>The Global Catalogue of Microorganisms (GCM) 10K type strain sequencing project: providing services to taxonomists for standard genome sequencing and annotation.</title>
        <authorList>
            <consortium name="The Broad Institute Genomics Platform"/>
            <consortium name="The Broad Institute Genome Sequencing Center for Infectious Disease"/>
            <person name="Wu L."/>
            <person name="Ma J."/>
        </authorList>
    </citation>
    <scope>NUCLEOTIDE SEQUENCE [LARGE SCALE GENOMIC DNA]</scope>
    <source>
        <strain evidence="7">CECT 8472</strain>
    </source>
</reference>
<evidence type="ECO:0000259" key="5">
    <source>
        <dbReference type="PROSITE" id="PS50977"/>
    </source>
</evidence>
<dbReference type="Gene3D" id="1.10.10.60">
    <property type="entry name" value="Homeodomain-like"/>
    <property type="match status" value="1"/>
</dbReference>